<comment type="caution">
    <text evidence="6">The sequence shown here is derived from an EMBL/GenBank/DDBJ whole genome shotgun (WGS) entry which is preliminary data.</text>
</comment>
<protein>
    <recommendedName>
        <fullName evidence="5">Cation-transporting P-type ATPase N-terminal domain-containing protein</fullName>
    </recommendedName>
</protein>
<dbReference type="GO" id="GO:0005516">
    <property type="term" value="F:calmodulin binding"/>
    <property type="evidence" value="ECO:0007669"/>
    <property type="project" value="InterPro"/>
</dbReference>
<evidence type="ECO:0000259" key="5">
    <source>
        <dbReference type="SMART" id="SM00831"/>
    </source>
</evidence>
<evidence type="ECO:0000256" key="1">
    <source>
        <dbReference type="ARBA" id="ARBA00004127"/>
    </source>
</evidence>
<evidence type="ECO:0000313" key="7">
    <source>
        <dbReference type="Proteomes" id="UP000619265"/>
    </source>
</evidence>
<dbReference type="FunFam" id="1.20.1110.10:FF:000036">
    <property type="entry name" value="Calcium-transporting ATPase"/>
    <property type="match status" value="1"/>
</dbReference>
<feature type="compositionally biased region" description="Basic and acidic residues" evidence="3">
    <location>
        <begin position="19"/>
        <end position="30"/>
    </location>
</feature>
<name>A0A833X1Z1_JUGRE</name>
<gene>
    <name evidence="6" type="ORF">F2P56_025901</name>
</gene>
<reference evidence="6" key="2">
    <citation type="submission" date="2020-03" db="EMBL/GenBank/DDBJ databases">
        <title>Walnut 2.0.</title>
        <authorList>
            <person name="Marrano A."/>
            <person name="Britton M."/>
            <person name="Zimin A.V."/>
            <person name="Zaini P.A."/>
            <person name="Workman R."/>
            <person name="Puiu D."/>
            <person name="Bianco L."/>
            <person name="Allen B.J."/>
            <person name="Troggio M."/>
            <person name="Leslie C.A."/>
            <person name="Timp W."/>
            <person name="Dendekar A."/>
            <person name="Salzberg S.L."/>
            <person name="Neale D.B."/>
        </authorList>
    </citation>
    <scope>NUCLEOTIDE SEQUENCE</scope>
    <source>
        <tissue evidence="6">Leaves</tissue>
    </source>
</reference>
<dbReference type="Gene3D" id="1.20.1110.10">
    <property type="entry name" value="Calcium-transporting ATPase, transmembrane domain"/>
    <property type="match status" value="1"/>
</dbReference>
<feature type="transmembrane region" description="Helical" evidence="4">
    <location>
        <begin position="187"/>
        <end position="212"/>
    </location>
</feature>
<proteinExistence type="predicted"/>
<evidence type="ECO:0000313" key="6">
    <source>
        <dbReference type="EMBL" id="KAF5456412.1"/>
    </source>
</evidence>
<dbReference type="GO" id="GO:0012505">
    <property type="term" value="C:endomembrane system"/>
    <property type="evidence" value="ECO:0007669"/>
    <property type="project" value="UniProtKB-SubCell"/>
</dbReference>
<dbReference type="InterPro" id="IPR023298">
    <property type="entry name" value="ATPase_P-typ_TM_dom_sf"/>
</dbReference>
<keyword evidence="2" id="KW-0460">Magnesium</keyword>
<keyword evidence="4" id="KW-0812">Transmembrane</keyword>
<feature type="region of interest" description="Disordered" evidence="3">
    <location>
        <begin position="1"/>
        <end position="39"/>
    </location>
</feature>
<accession>A0A833X1Z1</accession>
<dbReference type="EMBL" id="LIHL02000011">
    <property type="protein sequence ID" value="KAF5456412.1"/>
    <property type="molecule type" value="Genomic_DNA"/>
</dbReference>
<dbReference type="SUPFAM" id="SSF81665">
    <property type="entry name" value="Calcium ATPase, transmembrane domain M"/>
    <property type="match status" value="1"/>
</dbReference>
<dbReference type="SMART" id="SM00831">
    <property type="entry name" value="Cation_ATPase_N"/>
    <property type="match status" value="1"/>
</dbReference>
<reference evidence="6" key="1">
    <citation type="submission" date="2015-10" db="EMBL/GenBank/DDBJ databases">
        <authorList>
            <person name="Martinez-Garcia P.J."/>
            <person name="Crepeau M.W."/>
            <person name="Puiu D."/>
            <person name="Gonzalez-Ibeas D."/>
            <person name="Whalen J."/>
            <person name="Stevens K."/>
            <person name="Paul R."/>
            <person name="Butterfield T."/>
            <person name="Britton M."/>
            <person name="Reagan R."/>
            <person name="Chakraborty S."/>
            <person name="Walawage S.L."/>
            <person name="Vasquez-Gross H.A."/>
            <person name="Cardeno C."/>
            <person name="Famula R."/>
            <person name="Pratt K."/>
            <person name="Kuruganti S."/>
            <person name="Aradhya M.K."/>
            <person name="Leslie C.A."/>
            <person name="Dandekar A.M."/>
            <person name="Salzberg S.L."/>
            <person name="Wegrzyn J.L."/>
            <person name="Langley C.H."/>
            <person name="Neale D.B."/>
        </authorList>
    </citation>
    <scope>NUCLEOTIDE SEQUENCE</scope>
    <source>
        <tissue evidence="6">Leaves</tissue>
    </source>
</reference>
<sequence length="342" mass="37738">MSIRKSSSPGPPNNDLEAGESRSGGHRDEESGGPFDITSTKNASIERLRRWRQAALVLNASRRFRYTLDLKREEERTQIIRTVKANIQAIRAAYRFKKVLSQENGTSTPPLPTNGDFAIGQEQLGLLSRDHDVSTLEQYGRVSGLSDLLKTSLENGIQGDEADLLKRRNAFGSNTYPRKKGRSFWMFLWEAWQDLTLIILMIAAVASLALGIKTEGIKEGWYDGGSIAFAVVLVIVVTAFSDYKQSLQFQNLNEEKRNIRMEVIRGGRRVEISIFDIVVGDVLPLNIGDQVPADGVVISGHSLAVDESSMTGESKIVHKNSGHPFLMSGCKIADGSGTMLVK</sequence>
<organism evidence="6 7">
    <name type="scientific">Juglans regia</name>
    <name type="common">English walnut</name>
    <dbReference type="NCBI Taxonomy" id="51240"/>
    <lineage>
        <taxon>Eukaryota</taxon>
        <taxon>Viridiplantae</taxon>
        <taxon>Streptophyta</taxon>
        <taxon>Embryophyta</taxon>
        <taxon>Tracheophyta</taxon>
        <taxon>Spermatophyta</taxon>
        <taxon>Magnoliopsida</taxon>
        <taxon>eudicotyledons</taxon>
        <taxon>Gunneridae</taxon>
        <taxon>Pentapetalae</taxon>
        <taxon>rosids</taxon>
        <taxon>fabids</taxon>
        <taxon>Fagales</taxon>
        <taxon>Juglandaceae</taxon>
        <taxon>Juglans</taxon>
    </lineage>
</organism>
<dbReference type="InterPro" id="IPR059000">
    <property type="entry name" value="ATPase_P-type_domA"/>
</dbReference>
<dbReference type="InterPro" id="IPR024750">
    <property type="entry name" value="Ca_ATPase_N_dom"/>
</dbReference>
<dbReference type="Gene3D" id="2.70.150.10">
    <property type="entry name" value="Calcium-transporting ATPase, cytoplasmic transduction domain A"/>
    <property type="match status" value="1"/>
</dbReference>
<dbReference type="Pfam" id="PF00122">
    <property type="entry name" value="E1-E2_ATPase"/>
    <property type="match status" value="1"/>
</dbReference>
<dbReference type="FunFam" id="1.20.5.170:FF:000029">
    <property type="entry name" value="Calcium-transporting ATPase"/>
    <property type="match status" value="1"/>
</dbReference>
<evidence type="ECO:0000256" key="2">
    <source>
        <dbReference type="ARBA" id="ARBA00022842"/>
    </source>
</evidence>
<dbReference type="Gene3D" id="1.20.5.170">
    <property type="match status" value="1"/>
</dbReference>
<dbReference type="Proteomes" id="UP000619265">
    <property type="component" value="Unassembled WGS sequence"/>
</dbReference>
<dbReference type="Gramene" id="Jr11_26210_p1">
    <property type="protein sequence ID" value="cds.Jr11_26210_p1"/>
    <property type="gene ID" value="Jr11_26210"/>
</dbReference>
<comment type="subcellular location">
    <subcellularLocation>
        <location evidence="1">Endomembrane system</location>
        <topology evidence="1">Multi-pass membrane protein</topology>
    </subcellularLocation>
</comment>
<dbReference type="PANTHER" id="PTHR24093">
    <property type="entry name" value="CATION TRANSPORTING ATPASE"/>
    <property type="match status" value="1"/>
</dbReference>
<keyword evidence="4" id="KW-1133">Transmembrane helix</keyword>
<dbReference type="Pfam" id="PF00690">
    <property type="entry name" value="Cation_ATPase_N"/>
    <property type="match status" value="1"/>
</dbReference>
<dbReference type="SUPFAM" id="SSF81653">
    <property type="entry name" value="Calcium ATPase, transduction domain A"/>
    <property type="match status" value="1"/>
</dbReference>
<dbReference type="AlphaFoldDB" id="A0A833X1Z1"/>
<dbReference type="Pfam" id="PF12515">
    <property type="entry name" value="CaATP_NAI"/>
    <property type="match status" value="1"/>
</dbReference>
<dbReference type="InterPro" id="IPR004014">
    <property type="entry name" value="ATPase_P-typ_cation-transptr_N"/>
</dbReference>
<evidence type="ECO:0000256" key="3">
    <source>
        <dbReference type="SAM" id="MobiDB-lite"/>
    </source>
</evidence>
<dbReference type="InterPro" id="IPR008250">
    <property type="entry name" value="ATPase_P-typ_transduc_dom_A_sf"/>
</dbReference>
<evidence type="ECO:0000256" key="4">
    <source>
        <dbReference type="SAM" id="Phobius"/>
    </source>
</evidence>
<feature type="domain" description="Cation-transporting P-type ATPase N-terminal" evidence="5">
    <location>
        <begin position="138"/>
        <end position="212"/>
    </location>
</feature>
<keyword evidence="4" id="KW-0472">Membrane</keyword>
<feature type="transmembrane region" description="Helical" evidence="4">
    <location>
        <begin position="224"/>
        <end position="243"/>
    </location>
</feature>
<dbReference type="PANTHER" id="PTHR24093:SF369">
    <property type="entry name" value="CALCIUM-TRANSPORTING ATPASE"/>
    <property type="match status" value="1"/>
</dbReference>